<protein>
    <submittedName>
        <fullName evidence="2">Uncharacterized protein</fullName>
    </submittedName>
</protein>
<evidence type="ECO:0000256" key="1">
    <source>
        <dbReference type="SAM" id="MobiDB-lite"/>
    </source>
</evidence>
<keyword evidence="3" id="KW-1185">Reference proteome</keyword>
<accession>A0ABZ0EM84</accession>
<proteinExistence type="predicted"/>
<reference evidence="2 3" key="1">
    <citation type="submission" date="2023-10" db="EMBL/GenBank/DDBJ databases">
        <title>Surface-active antibiotics is a multifunctional adaptation for post-fire microbes.</title>
        <authorList>
            <person name="Liu M.D."/>
            <person name="Du Y."/>
            <person name="Koupaei S.K."/>
            <person name="Kim N.R."/>
            <person name="Zhang W."/>
            <person name="Traxler M.F."/>
        </authorList>
    </citation>
    <scope>NUCLEOTIDE SEQUENCE [LARGE SCALE GENOMIC DNA]</scope>
    <source>
        <strain evidence="2 3">F3</strain>
    </source>
</reference>
<name>A0ABZ0EM84_9BURK</name>
<organism evidence="2 3">
    <name type="scientific">Paraburkholderia kirstenboschensis</name>
    <dbReference type="NCBI Taxonomy" id="1245436"/>
    <lineage>
        <taxon>Bacteria</taxon>
        <taxon>Pseudomonadati</taxon>
        <taxon>Pseudomonadota</taxon>
        <taxon>Betaproteobacteria</taxon>
        <taxon>Burkholderiales</taxon>
        <taxon>Burkholderiaceae</taxon>
        <taxon>Paraburkholderia</taxon>
    </lineage>
</organism>
<gene>
    <name evidence="2" type="ORF">RW095_31955</name>
</gene>
<dbReference type="Proteomes" id="UP001302652">
    <property type="component" value="Chromosome 1"/>
</dbReference>
<feature type="region of interest" description="Disordered" evidence="1">
    <location>
        <begin position="1"/>
        <end position="21"/>
    </location>
</feature>
<evidence type="ECO:0000313" key="3">
    <source>
        <dbReference type="Proteomes" id="UP001302652"/>
    </source>
</evidence>
<feature type="compositionally biased region" description="Acidic residues" evidence="1">
    <location>
        <begin position="10"/>
        <end position="19"/>
    </location>
</feature>
<dbReference type="RefSeq" id="WP_317019962.1">
    <property type="nucleotide sequence ID" value="NZ_CP136513.1"/>
</dbReference>
<sequence length="48" mass="4943">MSQAPRKSDDDDDDDDDDGPILANIVNRAAVARTGVGEQCVIAAASLA</sequence>
<dbReference type="EMBL" id="CP136513">
    <property type="protein sequence ID" value="WOD17422.1"/>
    <property type="molecule type" value="Genomic_DNA"/>
</dbReference>
<evidence type="ECO:0000313" key="2">
    <source>
        <dbReference type="EMBL" id="WOD17422.1"/>
    </source>
</evidence>